<keyword evidence="2" id="KW-0134">Cell wall</keyword>
<organism evidence="10 11">
    <name type="scientific">Enterococcus termitis</name>
    <dbReference type="NCBI Taxonomy" id="332950"/>
    <lineage>
        <taxon>Bacteria</taxon>
        <taxon>Bacillati</taxon>
        <taxon>Bacillota</taxon>
        <taxon>Bacilli</taxon>
        <taxon>Lactobacillales</taxon>
        <taxon>Enterococcaceae</taxon>
        <taxon>Enterococcus</taxon>
    </lineage>
</organism>
<dbReference type="OrthoDB" id="2216808at2"/>
<comment type="caution">
    <text evidence="10">The sequence shown here is derived from an EMBL/GenBank/DDBJ whole genome shotgun (WGS) entry which is preliminary data.</text>
</comment>
<dbReference type="PANTHER" id="PTHR36108:SF13">
    <property type="entry name" value="COLOSSIN-B-RELATED"/>
    <property type="match status" value="1"/>
</dbReference>
<keyword evidence="4 7" id="KW-0732">Signal</keyword>
<feature type="domain" description="SpaA-like prealbumin fold" evidence="9">
    <location>
        <begin position="497"/>
        <end position="577"/>
    </location>
</feature>
<proteinExistence type="inferred from homology"/>
<protein>
    <submittedName>
        <fullName evidence="10">Uncharacterized protein</fullName>
    </submittedName>
</protein>
<feature type="domain" description="SpaA-like prealbumin fold" evidence="9">
    <location>
        <begin position="375"/>
        <end position="459"/>
    </location>
</feature>
<evidence type="ECO:0000256" key="5">
    <source>
        <dbReference type="ARBA" id="ARBA00023088"/>
    </source>
</evidence>
<reference evidence="11" key="1">
    <citation type="submission" date="2016-09" db="EMBL/GenBank/DDBJ databases">
        <authorList>
            <person name="Gulvik C.A."/>
        </authorList>
    </citation>
    <scope>NUCLEOTIDE SEQUENCE [LARGE SCALE GENOMIC DNA]</scope>
    <source>
        <strain evidence="11">LMG 8895</strain>
    </source>
</reference>
<dbReference type="Gene3D" id="2.60.40.10">
    <property type="entry name" value="Immunoglobulins"/>
    <property type="match status" value="5"/>
</dbReference>
<evidence type="ECO:0000259" key="8">
    <source>
        <dbReference type="Pfam" id="PF00746"/>
    </source>
</evidence>
<evidence type="ECO:0000256" key="7">
    <source>
        <dbReference type="SAM" id="SignalP"/>
    </source>
</evidence>
<keyword evidence="6" id="KW-0812">Transmembrane</keyword>
<dbReference type="InterPro" id="IPR041033">
    <property type="entry name" value="SpaA_PFL_dom_1"/>
</dbReference>
<dbReference type="InterPro" id="IPR013783">
    <property type="entry name" value="Ig-like_fold"/>
</dbReference>
<comment type="similarity">
    <text evidence="1">Belongs to the serine-aspartate repeat-containing protein (SDr) family.</text>
</comment>
<feature type="domain" description="Gram-positive cocci surface proteins LPxTG" evidence="8">
    <location>
        <begin position="952"/>
        <end position="986"/>
    </location>
</feature>
<evidence type="ECO:0000313" key="10">
    <source>
        <dbReference type="EMBL" id="OEG10515.1"/>
    </source>
</evidence>
<feature type="domain" description="SpaA-like prealbumin fold" evidence="9">
    <location>
        <begin position="756"/>
        <end position="828"/>
    </location>
</feature>
<dbReference type="AlphaFoldDB" id="A0A1E5GD55"/>
<accession>A0A1E5GD55</accession>
<dbReference type="PANTHER" id="PTHR36108">
    <property type="entry name" value="COLOSSIN-B-RELATED"/>
    <property type="match status" value="1"/>
</dbReference>
<keyword evidence="5" id="KW-0572">Peptidoglycan-anchor</keyword>
<dbReference type="Pfam" id="PF17802">
    <property type="entry name" value="SpaA"/>
    <property type="match status" value="4"/>
</dbReference>
<name>A0A1E5GD55_9ENTE</name>
<evidence type="ECO:0000313" key="11">
    <source>
        <dbReference type="Proteomes" id="UP000095094"/>
    </source>
</evidence>
<feature type="transmembrane region" description="Helical" evidence="6">
    <location>
        <begin position="963"/>
        <end position="981"/>
    </location>
</feature>
<keyword evidence="6" id="KW-1133">Transmembrane helix</keyword>
<dbReference type="SUPFAM" id="SSF49478">
    <property type="entry name" value="Cna protein B-type domain"/>
    <property type="match status" value="1"/>
</dbReference>
<sequence length="994" mass="110307">MKNKLVQIFMLMAITIQTICAPISVFAQEQTALPSIAFVTQESQEDSSTQSKNIPTISERFYKESPAETIPTKNAKANDSPKEEWTVTQLLARANPYSITGLTDTQIKKLGQSLFETQAADDPKLQISIQNDAGKTIIIPFKSARANATSDNKYTDITYSHNFQGWDISSYIVEYKVDNATAFCIDPMRTMLDGNYNESTKFPFSDSVLNDVNYIGALYSTIGTDKYTYATAQLMIWEKIGAKNIQTNISSYATIKDKINNAVISYKKVPSFAGETINLTVGENVTLVDANNVLNQYIKINANTANISYTKTGNQLTLTPNLTSQNGKLAFWKINQLSTPMVYYRDNAQTLATFTLKDTSSFALSIKVIKDGRGKIIKKSAETGRPLQGAVYSVSNNKNNQIETVTTGTDGQLLTKSYEHGTVLTIKEISAPAQHSLNSQTQKITIEAGKTKEVTFTNQLVKGYATITKTGDFATTLKEEKTPFGLLYNFVYEPKGTIKNTTFDIFANEDIVSIDGTRFFTKGEKVDTLTTNQDGKSRTKALYIGKYYAKESKVEAGFTLDATPLPFEITSENQNVPITQTEINVINHWQSIHVTVHKEEEMANGFKDNHVIITSIPSNGKTFGLFTAEEIKQSDNIALPKDALVGIAKTKDGKADFGLKQLPLSTYYVQELQTDDAHILDTTKYPVDYSGDNATQVEANVYANATRIGMKQNALRIADEPLVNKLFLTDVSFKKLNEIPSFDKNNTIQYTKTEAGAGAQFELLNENHQVIQTTTINKNGIGSWEKLPTGTYYQREIAPSSNNYVLSKEEVKLIVTKDGTTAFDSKNQALHKETNKNFLFTLKNEYIKGDVELKKTDVSTGETLSNTGINITDEQGTILISGQTNEDGVFIFKNLPKGRYAFVEYDAPKGYLIDETPISFEIKENGEIVRCKMTNQKQTITTISSKGKTLLASLPQTGEEAQAFLVFIGFIIISSLAFSHYKKKKQAESDKKSD</sequence>
<evidence type="ECO:0000256" key="1">
    <source>
        <dbReference type="ARBA" id="ARBA00007257"/>
    </source>
</evidence>
<evidence type="ECO:0000256" key="4">
    <source>
        <dbReference type="ARBA" id="ARBA00022729"/>
    </source>
</evidence>
<evidence type="ECO:0000256" key="6">
    <source>
        <dbReference type="SAM" id="Phobius"/>
    </source>
</evidence>
<keyword evidence="6" id="KW-0472">Membrane</keyword>
<dbReference type="RefSeq" id="WP_069664296.1">
    <property type="nucleotide sequence ID" value="NZ_JBHUJJ010000001.1"/>
</dbReference>
<dbReference type="Pfam" id="PF00746">
    <property type="entry name" value="Gram_pos_anchor"/>
    <property type="match status" value="1"/>
</dbReference>
<gene>
    <name evidence="10" type="ORF">BCR25_08545</name>
</gene>
<evidence type="ECO:0000256" key="2">
    <source>
        <dbReference type="ARBA" id="ARBA00022512"/>
    </source>
</evidence>
<feature type="chain" id="PRO_5009177305" evidence="7">
    <location>
        <begin position="28"/>
        <end position="994"/>
    </location>
</feature>
<evidence type="ECO:0000256" key="3">
    <source>
        <dbReference type="ARBA" id="ARBA00022525"/>
    </source>
</evidence>
<keyword evidence="11" id="KW-1185">Reference proteome</keyword>
<dbReference type="Proteomes" id="UP000095094">
    <property type="component" value="Unassembled WGS sequence"/>
</dbReference>
<dbReference type="NCBIfam" id="TIGR01167">
    <property type="entry name" value="LPXTG_anchor"/>
    <property type="match status" value="1"/>
</dbReference>
<dbReference type="InterPro" id="IPR019931">
    <property type="entry name" value="LPXTG_anchor"/>
</dbReference>
<feature type="signal peptide" evidence="7">
    <location>
        <begin position="1"/>
        <end position="27"/>
    </location>
</feature>
<dbReference type="EMBL" id="MIJY01000043">
    <property type="protein sequence ID" value="OEG10515.1"/>
    <property type="molecule type" value="Genomic_DNA"/>
</dbReference>
<feature type="domain" description="SpaA-like prealbumin fold" evidence="9">
    <location>
        <begin position="849"/>
        <end position="937"/>
    </location>
</feature>
<keyword evidence="3" id="KW-0964">Secreted</keyword>
<evidence type="ECO:0000259" key="9">
    <source>
        <dbReference type="Pfam" id="PF17802"/>
    </source>
</evidence>